<dbReference type="InterPro" id="IPR012337">
    <property type="entry name" value="RNaseH-like_sf"/>
</dbReference>
<feature type="non-terminal residue" evidence="15">
    <location>
        <position position="1109"/>
    </location>
</feature>
<evidence type="ECO:0000256" key="5">
    <source>
        <dbReference type="ARBA" id="ARBA00022759"/>
    </source>
</evidence>
<dbReference type="PROSITE" id="PS50878">
    <property type="entry name" value="RT_POL"/>
    <property type="match status" value="1"/>
</dbReference>
<dbReference type="InterPro" id="IPR043128">
    <property type="entry name" value="Rev_trsase/Diguanyl_cyclase"/>
</dbReference>
<keyword evidence="6" id="KW-0378">Hydrolase</keyword>
<keyword evidence="7" id="KW-0460">Magnesium</keyword>
<protein>
    <recommendedName>
        <fullName evidence="1">RNA-directed DNA polymerase</fullName>
        <ecNumber evidence="1">2.7.7.49</ecNumber>
    </recommendedName>
</protein>
<dbReference type="GO" id="GO:0003723">
    <property type="term" value="F:RNA binding"/>
    <property type="evidence" value="ECO:0007669"/>
    <property type="project" value="UniProtKB-KW"/>
</dbReference>
<dbReference type="InterPro" id="IPR001969">
    <property type="entry name" value="Aspartic_peptidase_AS"/>
</dbReference>
<dbReference type="InterPro" id="IPR041588">
    <property type="entry name" value="Integrase_H2C2"/>
</dbReference>
<dbReference type="Pfam" id="PF00665">
    <property type="entry name" value="rve"/>
    <property type="match status" value="1"/>
</dbReference>
<evidence type="ECO:0000256" key="11">
    <source>
        <dbReference type="ARBA" id="ARBA00023268"/>
    </source>
</evidence>
<keyword evidence="5" id="KW-0255">Endonuclease</keyword>
<evidence type="ECO:0000256" key="10">
    <source>
        <dbReference type="ARBA" id="ARBA00022918"/>
    </source>
</evidence>
<evidence type="ECO:0000256" key="6">
    <source>
        <dbReference type="ARBA" id="ARBA00022801"/>
    </source>
</evidence>
<keyword evidence="11" id="KW-0511">Multifunctional enzyme</keyword>
<dbReference type="InterPro" id="IPR036397">
    <property type="entry name" value="RNaseH_sf"/>
</dbReference>
<evidence type="ECO:0000256" key="9">
    <source>
        <dbReference type="ARBA" id="ARBA00022908"/>
    </source>
</evidence>
<dbReference type="InterPro" id="IPR043502">
    <property type="entry name" value="DNA/RNA_pol_sf"/>
</dbReference>
<dbReference type="Gene3D" id="1.10.340.70">
    <property type="match status" value="1"/>
</dbReference>
<evidence type="ECO:0000313" key="14">
    <source>
        <dbReference type="EMBL" id="CAB0014497.1"/>
    </source>
</evidence>
<evidence type="ECO:0000256" key="4">
    <source>
        <dbReference type="ARBA" id="ARBA00022722"/>
    </source>
</evidence>
<dbReference type="InterPro" id="IPR018061">
    <property type="entry name" value="Retropepsins"/>
</dbReference>
<keyword evidence="2" id="KW-0808">Transferase</keyword>
<dbReference type="CDD" id="cd09274">
    <property type="entry name" value="RNase_HI_RT_Ty3"/>
    <property type="match status" value="1"/>
</dbReference>
<dbReference type="CDD" id="cd01647">
    <property type="entry name" value="RT_LTR"/>
    <property type="match status" value="1"/>
</dbReference>
<evidence type="ECO:0000256" key="1">
    <source>
        <dbReference type="ARBA" id="ARBA00012493"/>
    </source>
</evidence>
<keyword evidence="16" id="KW-1185">Reference proteome</keyword>
<dbReference type="PANTHER" id="PTHR37984:SF5">
    <property type="entry name" value="PROTEIN NYNRIN-LIKE"/>
    <property type="match status" value="1"/>
</dbReference>
<dbReference type="InterPro" id="IPR021109">
    <property type="entry name" value="Peptidase_aspartic_dom_sf"/>
</dbReference>
<dbReference type="SUPFAM" id="SSF50630">
    <property type="entry name" value="Acid proteases"/>
    <property type="match status" value="1"/>
</dbReference>
<keyword evidence="8" id="KW-0694">RNA-binding</keyword>
<evidence type="ECO:0000256" key="7">
    <source>
        <dbReference type="ARBA" id="ARBA00022842"/>
    </source>
</evidence>
<dbReference type="CDD" id="cd00303">
    <property type="entry name" value="retropepsin_like"/>
    <property type="match status" value="1"/>
</dbReference>
<dbReference type="InterPro" id="IPR041577">
    <property type="entry name" value="RT_RNaseH_2"/>
</dbReference>
<feature type="domain" description="Integrase catalytic" evidence="13">
    <location>
        <begin position="852"/>
        <end position="1009"/>
    </location>
</feature>
<gene>
    <name evidence="14" type="ORF">NTEN_LOCUS18924</name>
    <name evidence="15" type="ORF">NTEN_LOCUS22599</name>
</gene>
<keyword evidence="3" id="KW-0548">Nucleotidyltransferase</keyword>
<evidence type="ECO:0000259" key="13">
    <source>
        <dbReference type="PROSITE" id="PS50994"/>
    </source>
</evidence>
<evidence type="ECO:0000259" key="12">
    <source>
        <dbReference type="PROSITE" id="PS50878"/>
    </source>
</evidence>
<evidence type="ECO:0000313" key="16">
    <source>
        <dbReference type="Proteomes" id="UP000479000"/>
    </source>
</evidence>
<feature type="domain" description="Reverse transcriptase" evidence="12">
    <location>
        <begin position="321"/>
        <end position="500"/>
    </location>
</feature>
<dbReference type="GO" id="GO:0015074">
    <property type="term" value="P:DNA integration"/>
    <property type="evidence" value="ECO:0007669"/>
    <property type="project" value="UniProtKB-KW"/>
</dbReference>
<dbReference type="EMBL" id="CADCXU010027960">
    <property type="protein sequence ID" value="CAB0014497.1"/>
    <property type="molecule type" value="Genomic_DNA"/>
</dbReference>
<dbReference type="InterPro" id="IPR000477">
    <property type="entry name" value="RT_dom"/>
</dbReference>
<dbReference type="GO" id="GO:0006508">
    <property type="term" value="P:proteolysis"/>
    <property type="evidence" value="ECO:0007669"/>
    <property type="project" value="InterPro"/>
</dbReference>
<evidence type="ECO:0000256" key="8">
    <source>
        <dbReference type="ARBA" id="ARBA00022884"/>
    </source>
</evidence>
<dbReference type="Proteomes" id="UP000479000">
    <property type="component" value="Unassembled WGS sequence"/>
</dbReference>
<name>A0A6H5HM44_9HEMI</name>
<dbReference type="Pfam" id="PF00078">
    <property type="entry name" value="RVT_1"/>
    <property type="match status" value="1"/>
</dbReference>
<dbReference type="PANTHER" id="PTHR37984">
    <property type="entry name" value="PROTEIN CBG26694"/>
    <property type="match status" value="1"/>
</dbReference>
<proteinExistence type="predicted"/>
<dbReference type="Gene3D" id="3.30.420.10">
    <property type="entry name" value="Ribonuclease H-like superfamily/Ribonuclease H"/>
    <property type="match status" value="1"/>
</dbReference>
<dbReference type="Gene3D" id="3.10.10.10">
    <property type="entry name" value="HIV Type 1 Reverse Transcriptase, subunit A, domain 1"/>
    <property type="match status" value="1"/>
</dbReference>
<dbReference type="PROSITE" id="PS00141">
    <property type="entry name" value="ASP_PROTEASE"/>
    <property type="match status" value="1"/>
</dbReference>
<accession>A0A6H5HM44</accession>
<dbReference type="OrthoDB" id="6628445at2759"/>
<dbReference type="GO" id="GO:0003964">
    <property type="term" value="F:RNA-directed DNA polymerase activity"/>
    <property type="evidence" value="ECO:0007669"/>
    <property type="project" value="UniProtKB-KW"/>
</dbReference>
<evidence type="ECO:0000256" key="2">
    <source>
        <dbReference type="ARBA" id="ARBA00022679"/>
    </source>
</evidence>
<evidence type="ECO:0000313" key="15">
    <source>
        <dbReference type="EMBL" id="CAB0018886.1"/>
    </source>
</evidence>
<dbReference type="Pfam" id="PF17921">
    <property type="entry name" value="Integrase_H2C2"/>
    <property type="match status" value="1"/>
</dbReference>
<dbReference type="Gene3D" id="3.30.70.270">
    <property type="match status" value="2"/>
</dbReference>
<keyword evidence="10" id="KW-0695">RNA-directed DNA polymerase</keyword>
<dbReference type="SUPFAM" id="SSF53098">
    <property type="entry name" value="Ribonuclease H-like"/>
    <property type="match status" value="1"/>
</dbReference>
<dbReference type="InterPro" id="IPR001584">
    <property type="entry name" value="Integrase_cat-core"/>
</dbReference>
<dbReference type="Pfam" id="PF00077">
    <property type="entry name" value="RVP"/>
    <property type="match status" value="1"/>
</dbReference>
<dbReference type="GO" id="GO:0004190">
    <property type="term" value="F:aspartic-type endopeptidase activity"/>
    <property type="evidence" value="ECO:0007669"/>
    <property type="project" value="InterPro"/>
</dbReference>
<keyword evidence="4" id="KW-0540">Nuclease</keyword>
<dbReference type="Pfam" id="PF17919">
    <property type="entry name" value="RT_RNaseH_2"/>
    <property type="match status" value="1"/>
</dbReference>
<sequence>METKPPSKLKKQGEIFRNIKEEFVLNNLFEEFIEIEDDMPPRPAHSAHSPVVQIQVGSQTYGCLIDSGSSISVINHDTFTKNKQSWKYERLPVQCMKVTGAFSKKNVRIEEQILLDIIVEGQKMSIPFFLVKKLNSHFILGIDNLIQLKTIINLESNIVTMVLNGKVVSIGYFQEGSSSVIKRMEPRPAKEWRKTKITKGSNPLLTDEEYPTDDDQRPDFKCAELMIEPTNQEPTNGESPFVEKLEIIGNEMSQRLKPGEVSEMIALLRTYEDIFNDEPGEIKNYQHVIEIEGNVPPFKAPQYPLKSHQIEPAAEIIRKWLELGVIQRSNSCHVSAIVFIEKKNGELRPCLDGRTINKYVKPQYECPRKQEEILAMCKEIGAISTLDLSSSFLQVPLHPESCKYVAFSFMGRIYEFKRVPFGLRTSLSALLRAVDGLIPGKYAQNIGAYIDDIGIFSKTFKDHLMHLEALFENCRRLGVRIKLSKCHFLKEEIPLLGVIVSKTGMRIDECRLQAIKDFPQPINLRRLRGFLGLLNFYSRFIPGYATIAKPLYDLLGTKKKWNWTDDHTQCFQDLKRVFGKQLYLHHLRPTKTLYLSTDASTIGIAGHLYQLDENGQPCPLAFASRIVKKHEARYTITELELLAVKFALEKFGHIIMGNPITIRVDHKALEFLNKGGQFTSRVWRWMLFIQNFSYSIEYIAAKNNFVADILSRNPPGSVKSPTPMIYVISSAFSIINKLSSLQDHDPEIQRIKAEIDRHPEYRFEKGLLFRNCPGTSGEPWKIVLPNECTLIFIKMVHEYFLHSGIDKTYRLLTEKFVCSGLRKKVLNVVRSCHCCQINKPGKIIKSRHAVIQSSKPLDTVCVDYLGPYPATTMGYRYILVMVDSFTRLVRLYPTSSATSQQALSAVKNYVREMGTPHKVLSDNGTHFRSKTWIKGLQNLHIKPHFTAIRRPQQNLSERVNNEIVKYLRICAGNRQEQWARYLADIENNINLTYNASIKMTPHEAHFNQVPLRPWAMLPCYEPPLRITMDERIDQVRDNLRKRMITLQDRNANRAPLKKFRIGELVLVKSKVQIKPGIKKTPKLCPKYNGPFRISDVLGTSTYAVAKNDA</sequence>
<dbReference type="AlphaFoldDB" id="A0A6H5HM44"/>
<dbReference type="SUPFAM" id="SSF56672">
    <property type="entry name" value="DNA/RNA polymerases"/>
    <property type="match status" value="1"/>
</dbReference>
<reference evidence="15 16" key="1">
    <citation type="submission" date="2020-02" db="EMBL/GenBank/DDBJ databases">
        <authorList>
            <person name="Ferguson B K."/>
        </authorList>
    </citation>
    <scope>NUCLEOTIDE SEQUENCE [LARGE SCALE GENOMIC DNA]</scope>
</reference>
<dbReference type="FunFam" id="3.30.70.270:FF:000020">
    <property type="entry name" value="Transposon Tf2-6 polyprotein-like Protein"/>
    <property type="match status" value="1"/>
</dbReference>
<dbReference type="PROSITE" id="PS50994">
    <property type="entry name" value="INTEGRASE"/>
    <property type="match status" value="1"/>
</dbReference>
<dbReference type="EMBL" id="CADCXU010033410">
    <property type="protein sequence ID" value="CAB0018886.1"/>
    <property type="molecule type" value="Genomic_DNA"/>
</dbReference>
<dbReference type="Gene3D" id="2.40.70.10">
    <property type="entry name" value="Acid Proteases"/>
    <property type="match status" value="1"/>
</dbReference>
<organism evidence="15 16">
    <name type="scientific">Nesidiocoris tenuis</name>
    <dbReference type="NCBI Taxonomy" id="355587"/>
    <lineage>
        <taxon>Eukaryota</taxon>
        <taxon>Metazoa</taxon>
        <taxon>Ecdysozoa</taxon>
        <taxon>Arthropoda</taxon>
        <taxon>Hexapoda</taxon>
        <taxon>Insecta</taxon>
        <taxon>Pterygota</taxon>
        <taxon>Neoptera</taxon>
        <taxon>Paraneoptera</taxon>
        <taxon>Hemiptera</taxon>
        <taxon>Heteroptera</taxon>
        <taxon>Panheteroptera</taxon>
        <taxon>Cimicomorpha</taxon>
        <taxon>Miridae</taxon>
        <taxon>Dicyphina</taxon>
        <taxon>Nesidiocoris</taxon>
    </lineage>
</organism>
<dbReference type="GO" id="GO:0042575">
    <property type="term" value="C:DNA polymerase complex"/>
    <property type="evidence" value="ECO:0007669"/>
    <property type="project" value="UniProtKB-ARBA"/>
</dbReference>
<dbReference type="EC" id="2.7.7.49" evidence="1"/>
<dbReference type="GO" id="GO:0004519">
    <property type="term" value="F:endonuclease activity"/>
    <property type="evidence" value="ECO:0007669"/>
    <property type="project" value="UniProtKB-KW"/>
</dbReference>
<keyword evidence="9" id="KW-0229">DNA integration</keyword>
<dbReference type="InterPro" id="IPR050951">
    <property type="entry name" value="Retrovirus_Pol_polyprotein"/>
</dbReference>
<evidence type="ECO:0000256" key="3">
    <source>
        <dbReference type="ARBA" id="ARBA00022695"/>
    </source>
</evidence>